<proteinExistence type="predicted"/>
<dbReference type="SUPFAM" id="SSF109604">
    <property type="entry name" value="HD-domain/PDEase-like"/>
    <property type="match status" value="1"/>
</dbReference>
<dbReference type="Gene3D" id="1.10.3210.10">
    <property type="entry name" value="Hypothetical protein af1432"/>
    <property type="match status" value="1"/>
</dbReference>
<dbReference type="PANTHER" id="PTHR43155">
    <property type="entry name" value="CYCLIC DI-GMP PHOSPHODIESTERASE PA4108-RELATED"/>
    <property type="match status" value="1"/>
</dbReference>
<dbReference type="InterPro" id="IPR003607">
    <property type="entry name" value="HD/PDEase_dom"/>
</dbReference>
<comment type="caution">
    <text evidence="2">The sequence shown here is derived from an EMBL/GenBank/DDBJ whole genome shotgun (WGS) entry which is preliminary data.</text>
</comment>
<gene>
    <name evidence="2" type="ORF">H9X91_01935</name>
</gene>
<dbReference type="PANTHER" id="PTHR43155:SF2">
    <property type="entry name" value="CYCLIC DI-GMP PHOSPHODIESTERASE PA4108"/>
    <property type="match status" value="1"/>
</dbReference>
<feature type="domain" description="HD-GYP" evidence="1">
    <location>
        <begin position="2"/>
        <end position="211"/>
    </location>
</feature>
<evidence type="ECO:0000313" key="3">
    <source>
        <dbReference type="Proteomes" id="UP000719500"/>
    </source>
</evidence>
<name>A0ABS2FTI3_9FIRM</name>
<dbReference type="EMBL" id="JACSNX010000001">
    <property type="protein sequence ID" value="MBM6850197.1"/>
    <property type="molecule type" value="Genomic_DNA"/>
</dbReference>
<reference evidence="2 3" key="1">
    <citation type="journal article" date="2021" name="Sci. Rep.">
        <title>The distribution of antibiotic resistance genes in chicken gut microbiota commensals.</title>
        <authorList>
            <person name="Juricova H."/>
            <person name="Matiasovicova J."/>
            <person name="Kubasova T."/>
            <person name="Cejkova D."/>
            <person name="Rychlik I."/>
        </authorList>
    </citation>
    <scope>NUCLEOTIDE SEQUENCE [LARGE SCALE GENOMIC DNA]</scope>
    <source>
        <strain evidence="2 3">An411</strain>
    </source>
</reference>
<sequence length="237" mass="27659">MLQEVISQVNAMVDTARNNTFRYSSKHPYCVRRYTFGMLKTTTMCHIPDFIFDPREARMISNAAYLHDVGKLLTPKSLLNKRGHLTPEEREKMQLHTMDGAMLIYFHPAYEEPLLRKYAFEIALHHHERIDGKGYPDGLQGSELTPWLQIVSIADTFSALMEKRPYRPAVYIDRAWEMILNGDCGQFDERLLRCLDDDRRWVFGGVSDEIINADELIWAYENKTEAEKRAPTDDWPL</sequence>
<evidence type="ECO:0000259" key="1">
    <source>
        <dbReference type="PROSITE" id="PS51832"/>
    </source>
</evidence>
<protein>
    <submittedName>
        <fullName evidence="2">HD domain-containing protein</fullName>
    </submittedName>
</protein>
<dbReference type="InterPro" id="IPR037522">
    <property type="entry name" value="HD_GYP_dom"/>
</dbReference>
<organism evidence="2 3">
    <name type="scientific">Oscillibacter valericigenes</name>
    <dbReference type="NCBI Taxonomy" id="351091"/>
    <lineage>
        <taxon>Bacteria</taxon>
        <taxon>Bacillati</taxon>
        <taxon>Bacillota</taxon>
        <taxon>Clostridia</taxon>
        <taxon>Eubacteriales</taxon>
        <taxon>Oscillospiraceae</taxon>
        <taxon>Oscillibacter</taxon>
    </lineage>
</organism>
<dbReference type="Proteomes" id="UP000719500">
    <property type="component" value="Unassembled WGS sequence"/>
</dbReference>
<dbReference type="PROSITE" id="PS51832">
    <property type="entry name" value="HD_GYP"/>
    <property type="match status" value="1"/>
</dbReference>
<dbReference type="CDD" id="cd00077">
    <property type="entry name" value="HDc"/>
    <property type="match status" value="1"/>
</dbReference>
<keyword evidence="3" id="KW-1185">Reference proteome</keyword>
<accession>A0ABS2FTI3</accession>
<evidence type="ECO:0000313" key="2">
    <source>
        <dbReference type="EMBL" id="MBM6850197.1"/>
    </source>
</evidence>
<dbReference type="Pfam" id="PF13487">
    <property type="entry name" value="HD_5"/>
    <property type="match status" value="1"/>
</dbReference>
<dbReference type="RefSeq" id="WP_204801943.1">
    <property type="nucleotide sequence ID" value="NZ_JACSNX010000001.1"/>
</dbReference>